<evidence type="ECO:0000313" key="3">
    <source>
        <dbReference type="Proteomes" id="UP000314294"/>
    </source>
</evidence>
<name>A0A4Z2IFB1_9TELE</name>
<organism evidence="2 3">
    <name type="scientific">Liparis tanakae</name>
    <name type="common">Tanaka's snailfish</name>
    <dbReference type="NCBI Taxonomy" id="230148"/>
    <lineage>
        <taxon>Eukaryota</taxon>
        <taxon>Metazoa</taxon>
        <taxon>Chordata</taxon>
        <taxon>Craniata</taxon>
        <taxon>Vertebrata</taxon>
        <taxon>Euteleostomi</taxon>
        <taxon>Actinopterygii</taxon>
        <taxon>Neopterygii</taxon>
        <taxon>Teleostei</taxon>
        <taxon>Neoteleostei</taxon>
        <taxon>Acanthomorphata</taxon>
        <taxon>Eupercaria</taxon>
        <taxon>Perciformes</taxon>
        <taxon>Cottioidei</taxon>
        <taxon>Cottales</taxon>
        <taxon>Liparidae</taxon>
        <taxon>Liparis</taxon>
    </lineage>
</organism>
<feature type="compositionally biased region" description="Basic and acidic residues" evidence="1">
    <location>
        <begin position="81"/>
        <end position="114"/>
    </location>
</feature>
<dbReference type="EMBL" id="SRLO01000091">
    <property type="protein sequence ID" value="TNN76646.1"/>
    <property type="molecule type" value="Genomic_DNA"/>
</dbReference>
<accession>A0A4Z2IFB1</accession>
<evidence type="ECO:0000313" key="2">
    <source>
        <dbReference type="EMBL" id="TNN76646.1"/>
    </source>
</evidence>
<protein>
    <submittedName>
        <fullName evidence="2">Uncharacterized protein</fullName>
    </submittedName>
</protein>
<keyword evidence="3" id="KW-1185">Reference proteome</keyword>
<dbReference type="Proteomes" id="UP000314294">
    <property type="component" value="Unassembled WGS sequence"/>
</dbReference>
<sequence>MHSVVPVQTEEKTGSAMWSDWLPASVTTVLRNRTDLAKLKLTTRRVINSRIPKMPLCWLPELRAERGFLSDDPYLWSHGLQEGERERERVPRQLSRLRDHWTPTERISRSKENAIDQTLGTPVGSGK</sequence>
<evidence type="ECO:0000256" key="1">
    <source>
        <dbReference type="SAM" id="MobiDB-lite"/>
    </source>
</evidence>
<comment type="caution">
    <text evidence="2">The sequence shown here is derived from an EMBL/GenBank/DDBJ whole genome shotgun (WGS) entry which is preliminary data.</text>
</comment>
<dbReference type="AlphaFoldDB" id="A0A4Z2IFB1"/>
<reference evidence="2 3" key="1">
    <citation type="submission" date="2019-03" db="EMBL/GenBank/DDBJ databases">
        <title>First draft genome of Liparis tanakae, snailfish: a comprehensive survey of snailfish specific genes.</title>
        <authorList>
            <person name="Kim W."/>
            <person name="Song I."/>
            <person name="Jeong J.-H."/>
            <person name="Kim D."/>
            <person name="Kim S."/>
            <person name="Ryu S."/>
            <person name="Song J.Y."/>
            <person name="Lee S.K."/>
        </authorList>
    </citation>
    <scope>NUCLEOTIDE SEQUENCE [LARGE SCALE GENOMIC DNA]</scope>
    <source>
        <tissue evidence="2">Muscle</tissue>
    </source>
</reference>
<proteinExistence type="predicted"/>
<feature type="region of interest" description="Disordered" evidence="1">
    <location>
        <begin position="80"/>
        <end position="127"/>
    </location>
</feature>
<gene>
    <name evidence="2" type="ORF">EYF80_013098</name>
</gene>